<dbReference type="EMBL" id="GL376622">
    <property type="status" value="NOT_ANNOTATED_CDS"/>
    <property type="molecule type" value="Genomic_DNA"/>
</dbReference>
<dbReference type="GO" id="GO:0003677">
    <property type="term" value="F:DNA binding"/>
    <property type="evidence" value="ECO:0007669"/>
    <property type="project" value="TreeGrafter"/>
</dbReference>
<reference evidence="9" key="2">
    <citation type="submission" date="2010-04" db="EMBL/GenBank/DDBJ databases">
        <authorList>
            <person name="Buell R."/>
            <person name="Hamilton J."/>
            <person name="Hostetler J."/>
        </authorList>
    </citation>
    <scope>NUCLEOTIDE SEQUENCE [LARGE SCALE GENOMIC DNA]</scope>
    <source>
        <strain evidence="9">DAOM:BR144</strain>
    </source>
</reference>
<dbReference type="Proteomes" id="UP000019132">
    <property type="component" value="Unassembled WGS sequence"/>
</dbReference>
<dbReference type="STRING" id="431595.K3WWY3"/>
<evidence type="ECO:0000256" key="6">
    <source>
        <dbReference type="SAM" id="MobiDB-lite"/>
    </source>
</evidence>
<evidence type="ECO:0000256" key="4">
    <source>
        <dbReference type="PIRSR" id="PIRSR602081-1"/>
    </source>
</evidence>
<feature type="binding site" evidence="4">
    <location>
        <begin position="368"/>
        <end position="372"/>
    </location>
    <ligand>
        <name>FAD</name>
        <dbReference type="ChEBI" id="CHEBI:57692"/>
    </ligand>
</feature>
<sequence>MISSTDESSARTHATVEFADPTGSVGNDAWSPSALEYLDNATMDVDDDAMYGLDPFDVAEDCEDEIKRSLRASESVFSISQYTENQQELQERVAAPMPRRRALVWFRRDLRLHDNKPLHAAMQALKHHELDELIPIYIIHRPVKKRCSAVRFQFLLECVADLSQNLESRNSALVVLRGEASEVFKVVFSAWGITDLLFEESVVPYALAQDNDVRAIASHFNVYVRSFHGQTLFDPRAVIALNGGVVPTEFSQFLKLTEALPQPSLPTPMPTSVPGWKFSKDQLYSALDTYCRTYLAFSGAVVAGPRSEPFAIPDLAAFGHSAPAVHSFLYGGESIALKMLDEFCANEERVGLFQKPKTSPACIEKPSTTALSAYVSFGCMSPREFFYRVMFIQLKFPGLQGPPPVTLDGQLMWREFFYCYAVGVPHFDTQEHNPLCKQINWKLQQVPSPDTVLNDETKVAMEQLQSWMTGRTGYPWIDAVMRQIEQEGWAHHVARHAVACFLTRGDLYISWLRGAYFFQEKLIDLDWALNIGNWLWVSSSCFFADYNAVHSPSMFIQQWDPQGKFIKKYIPALRKMPARYIFEPWKAPLGVQRTAECLIGKDYPFPIVDHTTASKKCVDGVSRAHQRAMTPLDAVGMAANGTSAPSVRPSSAPPMAAVHKTMVVHRWMTEKKSNGANG</sequence>
<dbReference type="InterPro" id="IPR036134">
    <property type="entry name" value="Crypto/Photolyase_FAD-like_sf"/>
</dbReference>
<dbReference type="InterPro" id="IPR005101">
    <property type="entry name" value="Cryptochr/Photolyase_FAD-bd"/>
</dbReference>
<dbReference type="InterPro" id="IPR036155">
    <property type="entry name" value="Crypto/Photolyase_N_sf"/>
</dbReference>
<evidence type="ECO:0000259" key="7">
    <source>
        <dbReference type="PROSITE" id="PS51645"/>
    </source>
</evidence>
<comment type="cofactor">
    <cofactor evidence="4">
        <name>FAD</name>
        <dbReference type="ChEBI" id="CHEBI:57692"/>
    </cofactor>
    <text evidence="4">Binds 1 FAD per subunit.</text>
</comment>
<dbReference type="Gene3D" id="3.40.50.620">
    <property type="entry name" value="HUPs"/>
    <property type="match status" value="1"/>
</dbReference>
<dbReference type="Pfam" id="PF00875">
    <property type="entry name" value="DNA_photolyase"/>
    <property type="match status" value="1"/>
</dbReference>
<dbReference type="SUPFAM" id="SSF52425">
    <property type="entry name" value="Cryptochrome/photolyase, N-terminal domain"/>
    <property type="match status" value="1"/>
</dbReference>
<evidence type="ECO:0000256" key="3">
    <source>
        <dbReference type="ARBA" id="ARBA00022827"/>
    </source>
</evidence>
<dbReference type="InterPro" id="IPR014729">
    <property type="entry name" value="Rossmann-like_a/b/a_fold"/>
</dbReference>
<dbReference type="eggNOG" id="KOG0133">
    <property type="taxonomic scope" value="Eukaryota"/>
</dbReference>
<dbReference type="Gene3D" id="1.25.40.80">
    <property type="match status" value="1"/>
</dbReference>
<keyword evidence="9" id="KW-1185">Reference proteome</keyword>
<evidence type="ECO:0000256" key="1">
    <source>
        <dbReference type="ARBA" id="ARBA00005862"/>
    </source>
</evidence>
<dbReference type="EnsemblProtists" id="PYU1_T009481">
    <property type="protein sequence ID" value="PYU1_T009481"/>
    <property type="gene ID" value="PYU1_G009463"/>
</dbReference>
<feature type="site" description="Electron transfer via tryptophanyl radical" evidence="5">
    <location>
        <position position="534"/>
    </location>
</feature>
<dbReference type="PROSITE" id="PS51645">
    <property type="entry name" value="PHR_CRY_ALPHA_BETA"/>
    <property type="match status" value="1"/>
</dbReference>
<dbReference type="VEuPathDB" id="FungiDB:PYU1_G009463"/>
<evidence type="ECO:0000256" key="2">
    <source>
        <dbReference type="ARBA" id="ARBA00022630"/>
    </source>
</evidence>
<feature type="site" description="Electron transfer via tryptophanyl radical" evidence="5">
    <location>
        <position position="441"/>
    </location>
</feature>
<dbReference type="PANTHER" id="PTHR11455">
    <property type="entry name" value="CRYPTOCHROME"/>
    <property type="match status" value="1"/>
</dbReference>
<dbReference type="AlphaFoldDB" id="K3WWY3"/>
<reference evidence="8" key="3">
    <citation type="submission" date="2015-02" db="UniProtKB">
        <authorList>
            <consortium name="EnsemblProtists"/>
        </authorList>
    </citation>
    <scope>IDENTIFICATION</scope>
    <source>
        <strain evidence="8">DAOM BR144</strain>
    </source>
</reference>
<accession>K3WWY3</accession>
<dbReference type="GO" id="GO:0005634">
    <property type="term" value="C:nucleus"/>
    <property type="evidence" value="ECO:0007669"/>
    <property type="project" value="TreeGrafter"/>
</dbReference>
<organism evidence="8 9">
    <name type="scientific">Globisporangium ultimum (strain ATCC 200006 / CBS 805.95 / DAOM BR144)</name>
    <name type="common">Pythium ultimum</name>
    <dbReference type="NCBI Taxonomy" id="431595"/>
    <lineage>
        <taxon>Eukaryota</taxon>
        <taxon>Sar</taxon>
        <taxon>Stramenopiles</taxon>
        <taxon>Oomycota</taxon>
        <taxon>Peronosporomycetes</taxon>
        <taxon>Pythiales</taxon>
        <taxon>Pythiaceae</taxon>
        <taxon>Globisporangium</taxon>
    </lineage>
</organism>
<name>K3WWY3_GLOUD</name>
<feature type="binding site" evidence="4">
    <location>
        <begin position="524"/>
        <end position="526"/>
    </location>
    <ligand>
        <name>FAD</name>
        <dbReference type="ChEBI" id="CHEBI:57692"/>
    </ligand>
</feature>
<dbReference type="Gene3D" id="1.10.579.10">
    <property type="entry name" value="DNA Cyclobutane Dipyrimidine Photolyase, subunit A, domain 3"/>
    <property type="match status" value="1"/>
</dbReference>
<dbReference type="Pfam" id="PF03441">
    <property type="entry name" value="FAD_binding_7"/>
    <property type="match status" value="1"/>
</dbReference>
<dbReference type="PANTHER" id="PTHR11455:SF9">
    <property type="entry name" value="CRYPTOCHROME CIRCADIAN CLOCK 5 ISOFORM X1"/>
    <property type="match status" value="1"/>
</dbReference>
<keyword evidence="3 4" id="KW-0274">FAD</keyword>
<evidence type="ECO:0000256" key="5">
    <source>
        <dbReference type="PIRSR" id="PIRSR602081-2"/>
    </source>
</evidence>
<reference evidence="9" key="1">
    <citation type="journal article" date="2010" name="Genome Biol.">
        <title>Genome sequence of the necrotrophic plant pathogen Pythium ultimum reveals original pathogenicity mechanisms and effector repertoire.</title>
        <authorList>
            <person name="Levesque C.A."/>
            <person name="Brouwer H."/>
            <person name="Cano L."/>
            <person name="Hamilton J.P."/>
            <person name="Holt C."/>
            <person name="Huitema E."/>
            <person name="Raffaele S."/>
            <person name="Robideau G.P."/>
            <person name="Thines M."/>
            <person name="Win J."/>
            <person name="Zerillo M.M."/>
            <person name="Beakes G.W."/>
            <person name="Boore J.L."/>
            <person name="Busam D."/>
            <person name="Dumas B."/>
            <person name="Ferriera S."/>
            <person name="Fuerstenberg S.I."/>
            <person name="Gachon C.M."/>
            <person name="Gaulin E."/>
            <person name="Govers F."/>
            <person name="Grenville-Briggs L."/>
            <person name="Horner N."/>
            <person name="Hostetler J."/>
            <person name="Jiang R.H."/>
            <person name="Johnson J."/>
            <person name="Krajaejun T."/>
            <person name="Lin H."/>
            <person name="Meijer H.J."/>
            <person name="Moore B."/>
            <person name="Morris P."/>
            <person name="Phuntmart V."/>
            <person name="Puiu D."/>
            <person name="Shetty J."/>
            <person name="Stajich J.E."/>
            <person name="Tripathy S."/>
            <person name="Wawra S."/>
            <person name="van West P."/>
            <person name="Whitty B.R."/>
            <person name="Coutinho P.M."/>
            <person name="Henrissat B."/>
            <person name="Martin F."/>
            <person name="Thomas P.D."/>
            <person name="Tyler B.M."/>
            <person name="De Vries R.P."/>
            <person name="Kamoun S."/>
            <person name="Yandell M."/>
            <person name="Tisserat N."/>
            <person name="Buell C.R."/>
        </authorList>
    </citation>
    <scope>NUCLEOTIDE SEQUENCE</scope>
    <source>
        <strain evidence="9">DAOM:BR144</strain>
    </source>
</reference>
<feature type="region of interest" description="Disordered" evidence="6">
    <location>
        <begin position="1"/>
        <end position="29"/>
    </location>
</feature>
<dbReference type="InterPro" id="IPR002081">
    <property type="entry name" value="Cryptochrome/DNA_photolyase_1"/>
</dbReference>
<dbReference type="GO" id="GO:0032922">
    <property type="term" value="P:circadian regulation of gene expression"/>
    <property type="evidence" value="ECO:0007669"/>
    <property type="project" value="TreeGrafter"/>
</dbReference>
<feature type="site" description="Electron transfer via tryptophanyl radical" evidence="5">
    <location>
        <position position="511"/>
    </location>
</feature>
<dbReference type="GO" id="GO:0043153">
    <property type="term" value="P:entrainment of circadian clock by photoperiod"/>
    <property type="evidence" value="ECO:0007669"/>
    <property type="project" value="TreeGrafter"/>
</dbReference>
<feature type="binding site" evidence="4">
    <location>
        <begin position="410"/>
        <end position="417"/>
    </location>
    <ligand>
        <name>FAD</name>
        <dbReference type="ChEBI" id="CHEBI:57692"/>
    </ligand>
</feature>
<feature type="domain" description="Photolyase/cryptochrome alpha/beta" evidence="7">
    <location>
        <begin position="100"/>
        <end position="232"/>
    </location>
</feature>
<protein>
    <recommendedName>
        <fullName evidence="7">Photolyase/cryptochrome alpha/beta domain-containing protein</fullName>
    </recommendedName>
</protein>
<evidence type="ECO:0000313" key="9">
    <source>
        <dbReference type="Proteomes" id="UP000019132"/>
    </source>
</evidence>
<dbReference type="GO" id="GO:0003904">
    <property type="term" value="F:deoxyribodipyrimidine photo-lyase activity"/>
    <property type="evidence" value="ECO:0007669"/>
    <property type="project" value="TreeGrafter"/>
</dbReference>
<proteinExistence type="inferred from homology"/>
<dbReference type="SUPFAM" id="SSF48173">
    <property type="entry name" value="Cryptochrome/photolyase FAD-binding domain"/>
    <property type="match status" value="1"/>
</dbReference>
<dbReference type="OMA" id="EFFYRIM"/>
<dbReference type="InterPro" id="IPR006050">
    <property type="entry name" value="DNA_photolyase_N"/>
</dbReference>
<dbReference type="InParanoid" id="K3WWY3"/>
<dbReference type="HOGENOM" id="CLU_010348_3_2_1"/>
<dbReference type="GO" id="GO:0071949">
    <property type="term" value="F:FAD binding"/>
    <property type="evidence" value="ECO:0007669"/>
    <property type="project" value="TreeGrafter"/>
</dbReference>
<evidence type="ECO:0000313" key="8">
    <source>
        <dbReference type="EnsemblProtists" id="PYU1_T009481"/>
    </source>
</evidence>
<dbReference type="GO" id="GO:0005737">
    <property type="term" value="C:cytoplasm"/>
    <property type="evidence" value="ECO:0007669"/>
    <property type="project" value="TreeGrafter"/>
</dbReference>
<keyword evidence="2 4" id="KW-0285">Flavoprotein</keyword>
<comment type="similarity">
    <text evidence="1">Belongs to the DNA photolyase class-1 family.</text>
</comment>